<sequence length="182" mass="20483">MASHPKSHFSLTLFSIYSIFFIANLPSFSLSDSEIPTVYDILPRFGLPSGLLPDSVRNYTLSEDGRFEVVLDKPCYVKFDYLVYYDKTISGKLSYGSITDLKGIEVQRLFLWFDVDEIRVDLPPSENIYFQVGIINKKLDIDQFKTVHSCGKGVSAGSCLGSLKRVLQLPAPVDEIQVLITE</sequence>
<dbReference type="SUPFAM" id="SSF141562">
    <property type="entry name" value="At5g01610-like"/>
    <property type="match status" value="1"/>
</dbReference>
<dbReference type="InterPro" id="IPR036758">
    <property type="entry name" value="At5g01610-like"/>
</dbReference>
<dbReference type="AlphaFoldDB" id="A0AAD7LC50"/>
<evidence type="ECO:0000256" key="1">
    <source>
        <dbReference type="SAM" id="SignalP"/>
    </source>
</evidence>
<protein>
    <submittedName>
        <fullName evidence="2">Uncharacterized protein</fullName>
    </submittedName>
</protein>
<dbReference type="Pfam" id="PF04398">
    <property type="entry name" value="DUF538"/>
    <property type="match status" value="1"/>
</dbReference>
<keyword evidence="1" id="KW-0732">Signal</keyword>
<dbReference type="PANTHER" id="PTHR31676:SF71">
    <property type="entry name" value="EXPRESSED PROTEIN"/>
    <property type="match status" value="1"/>
</dbReference>
<dbReference type="Proteomes" id="UP001163823">
    <property type="component" value="Chromosome 9"/>
</dbReference>
<feature type="chain" id="PRO_5042041097" evidence="1">
    <location>
        <begin position="32"/>
        <end position="182"/>
    </location>
</feature>
<comment type="caution">
    <text evidence="2">The sequence shown here is derived from an EMBL/GenBank/DDBJ whole genome shotgun (WGS) entry which is preliminary data.</text>
</comment>
<dbReference type="EMBL" id="JARAOO010000009">
    <property type="protein sequence ID" value="KAJ7955401.1"/>
    <property type="molecule type" value="Genomic_DNA"/>
</dbReference>
<reference evidence="2" key="1">
    <citation type="journal article" date="2023" name="Science">
        <title>Elucidation of the pathway for biosynthesis of saponin adjuvants from the soapbark tree.</title>
        <authorList>
            <person name="Reed J."/>
            <person name="Orme A."/>
            <person name="El-Demerdash A."/>
            <person name="Owen C."/>
            <person name="Martin L.B.B."/>
            <person name="Misra R.C."/>
            <person name="Kikuchi S."/>
            <person name="Rejzek M."/>
            <person name="Martin A.C."/>
            <person name="Harkess A."/>
            <person name="Leebens-Mack J."/>
            <person name="Louveau T."/>
            <person name="Stephenson M.J."/>
            <person name="Osbourn A."/>
        </authorList>
    </citation>
    <scope>NUCLEOTIDE SEQUENCE</scope>
    <source>
        <strain evidence="2">S10</strain>
    </source>
</reference>
<name>A0AAD7LC50_QUISA</name>
<evidence type="ECO:0000313" key="3">
    <source>
        <dbReference type="Proteomes" id="UP001163823"/>
    </source>
</evidence>
<gene>
    <name evidence="2" type="ORF">O6P43_021998</name>
</gene>
<evidence type="ECO:0000313" key="2">
    <source>
        <dbReference type="EMBL" id="KAJ7955401.1"/>
    </source>
</evidence>
<dbReference type="InterPro" id="IPR007493">
    <property type="entry name" value="DUF538"/>
</dbReference>
<dbReference type="Gene3D" id="2.30.240.10">
    <property type="entry name" value="At5g01610-like"/>
    <property type="match status" value="1"/>
</dbReference>
<proteinExistence type="predicted"/>
<dbReference type="PANTHER" id="PTHR31676">
    <property type="entry name" value="T31J12.3 PROTEIN-RELATED"/>
    <property type="match status" value="1"/>
</dbReference>
<dbReference type="KEGG" id="qsa:O6P43_021998"/>
<organism evidence="2 3">
    <name type="scientific">Quillaja saponaria</name>
    <name type="common">Soap bark tree</name>
    <dbReference type="NCBI Taxonomy" id="32244"/>
    <lineage>
        <taxon>Eukaryota</taxon>
        <taxon>Viridiplantae</taxon>
        <taxon>Streptophyta</taxon>
        <taxon>Embryophyta</taxon>
        <taxon>Tracheophyta</taxon>
        <taxon>Spermatophyta</taxon>
        <taxon>Magnoliopsida</taxon>
        <taxon>eudicotyledons</taxon>
        <taxon>Gunneridae</taxon>
        <taxon>Pentapetalae</taxon>
        <taxon>rosids</taxon>
        <taxon>fabids</taxon>
        <taxon>Fabales</taxon>
        <taxon>Quillajaceae</taxon>
        <taxon>Quillaja</taxon>
    </lineage>
</organism>
<feature type="signal peptide" evidence="1">
    <location>
        <begin position="1"/>
        <end position="31"/>
    </location>
</feature>
<keyword evidence="3" id="KW-1185">Reference proteome</keyword>
<accession>A0AAD7LC50</accession>